<evidence type="ECO:0000313" key="6">
    <source>
        <dbReference type="Proteomes" id="UP001500063"/>
    </source>
</evidence>
<feature type="region of interest" description="Disordered" evidence="3">
    <location>
        <begin position="524"/>
        <end position="544"/>
    </location>
</feature>
<dbReference type="SUPFAM" id="SSF47336">
    <property type="entry name" value="ACP-like"/>
    <property type="match status" value="1"/>
</dbReference>
<keyword evidence="6" id="KW-1185">Reference proteome</keyword>
<dbReference type="PROSITE" id="PS00455">
    <property type="entry name" value="AMP_BINDING"/>
    <property type="match status" value="1"/>
</dbReference>
<dbReference type="InterPro" id="IPR010071">
    <property type="entry name" value="AA_adenyl_dom"/>
</dbReference>
<dbReference type="PROSITE" id="PS50075">
    <property type="entry name" value="CARRIER"/>
    <property type="match status" value="1"/>
</dbReference>
<dbReference type="Gene3D" id="3.30.300.30">
    <property type="match status" value="1"/>
</dbReference>
<dbReference type="Gene3D" id="1.10.1200.10">
    <property type="entry name" value="ACP-like"/>
    <property type="match status" value="1"/>
</dbReference>
<feature type="domain" description="Carrier" evidence="4">
    <location>
        <begin position="544"/>
        <end position="619"/>
    </location>
</feature>
<dbReference type="Gene3D" id="3.40.50.980">
    <property type="match status" value="2"/>
</dbReference>
<dbReference type="InterPro" id="IPR025110">
    <property type="entry name" value="AMP-bd_C"/>
</dbReference>
<keyword evidence="1" id="KW-0596">Phosphopantetheine</keyword>
<evidence type="ECO:0000259" key="4">
    <source>
        <dbReference type="PROSITE" id="PS50075"/>
    </source>
</evidence>
<keyword evidence="2" id="KW-0597">Phosphoprotein</keyword>
<dbReference type="InterPro" id="IPR006162">
    <property type="entry name" value="Ppantetheine_attach_site"/>
</dbReference>
<evidence type="ECO:0000256" key="2">
    <source>
        <dbReference type="ARBA" id="ARBA00022553"/>
    </source>
</evidence>
<name>A0ABN0WRU5_9ACTN</name>
<dbReference type="SMART" id="SM01294">
    <property type="entry name" value="PKS_PP_betabranch"/>
    <property type="match status" value="1"/>
</dbReference>
<dbReference type="NCBIfam" id="TIGR01733">
    <property type="entry name" value="AA-adenyl-dom"/>
    <property type="match status" value="1"/>
</dbReference>
<gene>
    <name evidence="5" type="ORF">GCM10010319_21500</name>
</gene>
<evidence type="ECO:0000313" key="5">
    <source>
        <dbReference type="EMBL" id="GAA0344962.1"/>
    </source>
</evidence>
<dbReference type="InterPro" id="IPR020806">
    <property type="entry name" value="PKS_PP-bd"/>
</dbReference>
<dbReference type="InterPro" id="IPR045851">
    <property type="entry name" value="AMP-bd_C_sf"/>
</dbReference>
<dbReference type="Pfam" id="PF00501">
    <property type="entry name" value="AMP-binding"/>
    <property type="match status" value="1"/>
</dbReference>
<dbReference type="InterPro" id="IPR009081">
    <property type="entry name" value="PP-bd_ACP"/>
</dbReference>
<reference evidence="5 6" key="1">
    <citation type="journal article" date="2019" name="Int. J. Syst. Evol. Microbiol.">
        <title>The Global Catalogue of Microorganisms (GCM) 10K type strain sequencing project: providing services to taxonomists for standard genome sequencing and annotation.</title>
        <authorList>
            <consortium name="The Broad Institute Genomics Platform"/>
            <consortium name="The Broad Institute Genome Sequencing Center for Infectious Disease"/>
            <person name="Wu L."/>
            <person name="Ma J."/>
        </authorList>
    </citation>
    <scope>NUCLEOTIDE SEQUENCE [LARGE SCALE GENOMIC DNA]</scope>
    <source>
        <strain evidence="5 6">JCM 4565</strain>
    </source>
</reference>
<dbReference type="PANTHER" id="PTHR45527:SF1">
    <property type="entry name" value="FATTY ACID SYNTHASE"/>
    <property type="match status" value="1"/>
</dbReference>
<evidence type="ECO:0000256" key="1">
    <source>
        <dbReference type="ARBA" id="ARBA00022450"/>
    </source>
</evidence>
<protein>
    <recommendedName>
        <fullName evidence="4">Carrier domain-containing protein</fullName>
    </recommendedName>
</protein>
<dbReference type="InterPro" id="IPR036736">
    <property type="entry name" value="ACP-like_sf"/>
</dbReference>
<dbReference type="PANTHER" id="PTHR45527">
    <property type="entry name" value="NONRIBOSOMAL PEPTIDE SYNTHETASE"/>
    <property type="match status" value="1"/>
</dbReference>
<proteinExistence type="predicted"/>
<dbReference type="Proteomes" id="UP001500063">
    <property type="component" value="Unassembled WGS sequence"/>
</dbReference>
<sequence length="622" mass="66574">MTTIPEGPNDSTQAPEPRRDHPLDLLARFQQAVVATPDRTAVHDGVSSLTFAELDRRTAQVGEALTARGAAPGERVGVSLPRSTDLVVALLAVWRIGAAYVPLDPAYPSERLHTMVRDAGIRTLLTGGDDRRTWPTDVHPLPVTELPAPADGHPAPPVRTPAHAPAYVIYTSGSTGTPKGVETTRGGVASLVAGLEGAGMYAEQPRVVAWNASVSFDASVQQWARVCRGDTVIVLGEDERTDPGRLSEILDRHGVQDLDLTPSHWHLLRDDLLVRAAEGRRLRLFMGGEPVPERTWRELAAECAAGRLEALNLYGPTECTVDATATWVEGDFPHIGHPLPGVRAHVLDAALRPVADGEEGELYLAGAGVAAGYVSRPALTATRFVADPFAADGTRMYRTGDKVRRRADKALEYLGRIDRQVKIRGYRVELGEIEAALTTHPGVATAVVTLHSSPTAGEQLAAYLVAADGTEGRTAAAVPTPDALREHLAGILPQYMLPTAYVTLDALPLTVNGKVDLAALPAPEQAADGQPAAQAEEGAAQHHAPDGEVETLIADVWSEVLGRAHIRADDDFFAMGGHSLIALRVVARLKKQLGIALSTREVYRHPRLRDLAQHVETVRAGH</sequence>
<dbReference type="InterPro" id="IPR020845">
    <property type="entry name" value="AMP-binding_CS"/>
</dbReference>
<dbReference type="SMART" id="SM00823">
    <property type="entry name" value="PKS_PP"/>
    <property type="match status" value="1"/>
</dbReference>
<feature type="compositionally biased region" description="Low complexity" evidence="3">
    <location>
        <begin position="524"/>
        <end position="538"/>
    </location>
</feature>
<organism evidence="5 6">
    <name type="scientific">Streptomyces blastmyceticus</name>
    <dbReference type="NCBI Taxonomy" id="68180"/>
    <lineage>
        <taxon>Bacteria</taxon>
        <taxon>Bacillati</taxon>
        <taxon>Actinomycetota</taxon>
        <taxon>Actinomycetes</taxon>
        <taxon>Kitasatosporales</taxon>
        <taxon>Streptomycetaceae</taxon>
        <taxon>Streptomyces</taxon>
    </lineage>
</organism>
<dbReference type="InterPro" id="IPR000873">
    <property type="entry name" value="AMP-dep_synth/lig_dom"/>
</dbReference>
<dbReference type="EMBL" id="BAAABW010000013">
    <property type="protein sequence ID" value="GAA0344962.1"/>
    <property type="molecule type" value="Genomic_DNA"/>
</dbReference>
<accession>A0ABN0WRU5</accession>
<dbReference type="CDD" id="cd05930">
    <property type="entry name" value="A_NRPS"/>
    <property type="match status" value="1"/>
</dbReference>
<comment type="caution">
    <text evidence="5">The sequence shown here is derived from an EMBL/GenBank/DDBJ whole genome shotgun (WGS) entry which is preliminary data.</text>
</comment>
<dbReference type="Pfam" id="PF00550">
    <property type="entry name" value="PP-binding"/>
    <property type="match status" value="1"/>
</dbReference>
<dbReference type="RefSeq" id="WP_344117539.1">
    <property type="nucleotide sequence ID" value="NZ_BAAABW010000013.1"/>
</dbReference>
<dbReference type="SUPFAM" id="SSF56801">
    <property type="entry name" value="Acetyl-CoA synthetase-like"/>
    <property type="match status" value="1"/>
</dbReference>
<dbReference type="Pfam" id="PF13193">
    <property type="entry name" value="AMP-binding_C"/>
    <property type="match status" value="1"/>
</dbReference>
<dbReference type="PROSITE" id="PS00012">
    <property type="entry name" value="PHOSPHOPANTETHEINE"/>
    <property type="match status" value="1"/>
</dbReference>
<dbReference type="Gene3D" id="2.30.38.10">
    <property type="entry name" value="Luciferase, Domain 3"/>
    <property type="match status" value="1"/>
</dbReference>
<evidence type="ECO:0000256" key="3">
    <source>
        <dbReference type="SAM" id="MobiDB-lite"/>
    </source>
</evidence>